<dbReference type="AlphaFoldDB" id="A0A381VEV3"/>
<dbReference type="EMBL" id="UINC01008647">
    <property type="protein sequence ID" value="SVA38885.1"/>
    <property type="molecule type" value="Genomic_DNA"/>
</dbReference>
<protein>
    <submittedName>
        <fullName evidence="1">Uncharacterized protein</fullName>
    </submittedName>
</protein>
<accession>A0A381VEV3</accession>
<sequence>MADLEQKIEAAKAALDAHVDEIIQWHFSPETGCPFWLEW</sequence>
<organism evidence="1">
    <name type="scientific">marine metagenome</name>
    <dbReference type="NCBI Taxonomy" id="408172"/>
    <lineage>
        <taxon>unclassified sequences</taxon>
        <taxon>metagenomes</taxon>
        <taxon>ecological metagenomes</taxon>
    </lineage>
</organism>
<gene>
    <name evidence="1" type="ORF">METZ01_LOCUS91739</name>
</gene>
<feature type="non-terminal residue" evidence="1">
    <location>
        <position position="39"/>
    </location>
</feature>
<name>A0A381VEV3_9ZZZZ</name>
<reference evidence="1" key="1">
    <citation type="submission" date="2018-05" db="EMBL/GenBank/DDBJ databases">
        <authorList>
            <person name="Lanie J.A."/>
            <person name="Ng W.-L."/>
            <person name="Kazmierczak K.M."/>
            <person name="Andrzejewski T.M."/>
            <person name="Davidsen T.M."/>
            <person name="Wayne K.J."/>
            <person name="Tettelin H."/>
            <person name="Glass J.I."/>
            <person name="Rusch D."/>
            <person name="Podicherti R."/>
            <person name="Tsui H.-C.T."/>
            <person name="Winkler M.E."/>
        </authorList>
    </citation>
    <scope>NUCLEOTIDE SEQUENCE</scope>
</reference>
<evidence type="ECO:0000313" key="1">
    <source>
        <dbReference type="EMBL" id="SVA38885.1"/>
    </source>
</evidence>
<proteinExistence type="predicted"/>